<sequence>MNKLALREKLLQFFQEDVGFGDKTSDAIFTVNDTGTGVFMAKSSGYFCGEAIIEEAYSTINPNIQIKMFKKDGQNVLSGEKIAEVSGKMTDLLASERVILNLIQRLSGITTLTREAVNQTIGTKARICDTRKTTPGLRMLEKYAVRCGGGRNHRFALDDAVMIKDNHLAGAGSLTTAVNLVRETHGHMVKIEVEVETLEQLKEAISADVDVIMLDNCLPEDVAEWVKLIPNNMMVEVSGNISLNMISKYATVGVDVISLGYITHSAPSLDISFNIVTKGRG</sequence>
<dbReference type="GO" id="GO:0034213">
    <property type="term" value="P:quinolinate catabolic process"/>
    <property type="evidence" value="ECO:0007669"/>
    <property type="project" value="TreeGrafter"/>
</dbReference>
<evidence type="ECO:0000256" key="6">
    <source>
        <dbReference type="ARBA" id="ARBA00022642"/>
    </source>
</evidence>
<reference evidence="15" key="1">
    <citation type="submission" date="2020-06" db="EMBL/GenBank/DDBJ databases">
        <title>Insight into the genomes of haloalkaliphilic bacilli from Kenyan soda lakes.</title>
        <authorList>
            <person name="Mwirichia R."/>
            <person name="Villamizar G.C."/>
            <person name="Poehlein A."/>
            <person name="Mugweru J."/>
            <person name="Kipnyargis A."/>
            <person name="Kiplimo D."/>
            <person name="Orwa P."/>
            <person name="Daniel R."/>
        </authorList>
    </citation>
    <scope>NUCLEOTIDE SEQUENCE</scope>
    <source>
        <strain evidence="15">B1096_S55</strain>
    </source>
</reference>
<keyword evidence="16" id="KW-1185">Reference proteome</keyword>
<comment type="caution">
    <text evidence="15">The sequence shown here is derived from an EMBL/GenBank/DDBJ whole genome shotgun (WGS) entry which is preliminary data.</text>
</comment>
<proteinExistence type="inferred from homology"/>
<evidence type="ECO:0000256" key="8">
    <source>
        <dbReference type="ARBA" id="ARBA00022679"/>
    </source>
</evidence>
<dbReference type="NCBIfam" id="TIGR00078">
    <property type="entry name" value="nadC"/>
    <property type="match status" value="1"/>
</dbReference>
<evidence type="ECO:0000256" key="11">
    <source>
        <dbReference type="ARBA" id="ARBA00069173"/>
    </source>
</evidence>
<dbReference type="InterPro" id="IPR002638">
    <property type="entry name" value="Quinolinate_PRibosylTrfase_C"/>
</dbReference>
<evidence type="ECO:0000256" key="3">
    <source>
        <dbReference type="ARBA" id="ARBA00009400"/>
    </source>
</evidence>
<evidence type="ECO:0000256" key="5">
    <source>
        <dbReference type="ARBA" id="ARBA00011944"/>
    </source>
</evidence>
<evidence type="ECO:0000256" key="2">
    <source>
        <dbReference type="ARBA" id="ARBA00004893"/>
    </source>
</evidence>
<evidence type="ECO:0000256" key="12">
    <source>
        <dbReference type="PIRNR" id="PIRNR006250"/>
    </source>
</evidence>
<dbReference type="Pfam" id="PF01729">
    <property type="entry name" value="QRPTase_C"/>
    <property type="match status" value="1"/>
</dbReference>
<dbReference type="PANTHER" id="PTHR32179">
    <property type="entry name" value="NICOTINATE-NUCLEOTIDE PYROPHOSPHORYLASE [CARBOXYLATING]"/>
    <property type="match status" value="1"/>
</dbReference>
<comment type="function">
    <text evidence="1">Involved in the catabolism of quinolinic acid (QA).</text>
</comment>
<dbReference type="GO" id="GO:0004514">
    <property type="term" value="F:nicotinate-nucleotide diphosphorylase (carboxylating) activity"/>
    <property type="evidence" value="ECO:0007669"/>
    <property type="project" value="UniProtKB-EC"/>
</dbReference>
<dbReference type="Pfam" id="PF02749">
    <property type="entry name" value="QRPTase_N"/>
    <property type="match status" value="1"/>
</dbReference>
<comment type="catalytic activity">
    <reaction evidence="10">
        <text>nicotinate beta-D-ribonucleotide + CO2 + diphosphate = quinolinate + 5-phospho-alpha-D-ribose 1-diphosphate + 2 H(+)</text>
        <dbReference type="Rhea" id="RHEA:12733"/>
        <dbReference type="ChEBI" id="CHEBI:15378"/>
        <dbReference type="ChEBI" id="CHEBI:16526"/>
        <dbReference type="ChEBI" id="CHEBI:29959"/>
        <dbReference type="ChEBI" id="CHEBI:33019"/>
        <dbReference type="ChEBI" id="CHEBI:57502"/>
        <dbReference type="ChEBI" id="CHEBI:58017"/>
        <dbReference type="EC" id="2.4.2.19"/>
    </reaction>
</comment>
<comment type="pathway">
    <text evidence="2">Cofactor biosynthesis; NAD(+) biosynthesis; nicotinate D-ribonucleotide from quinolinate: step 1/1.</text>
</comment>
<comment type="subunit">
    <text evidence="4">Hexamer formed by 3 homodimers.</text>
</comment>
<dbReference type="InterPro" id="IPR036068">
    <property type="entry name" value="Nicotinate_pribotase-like_C"/>
</dbReference>
<gene>
    <name evidence="15" type="primary">nadC</name>
    <name evidence="15" type="ORF">HXA33_10765</name>
</gene>
<dbReference type="SUPFAM" id="SSF51690">
    <property type="entry name" value="Nicotinate/Quinolinate PRTase C-terminal domain-like"/>
    <property type="match status" value="1"/>
</dbReference>
<keyword evidence="7 12" id="KW-0328">Glycosyltransferase</keyword>
<keyword evidence="8 12" id="KW-0808">Transferase</keyword>
<dbReference type="RefSeq" id="WP_257821494.1">
    <property type="nucleotide sequence ID" value="NZ_JABXYM010000001.1"/>
</dbReference>
<feature type="domain" description="Quinolinate phosphoribosyl transferase C-terminal" evidence="13">
    <location>
        <begin position="109"/>
        <end position="273"/>
    </location>
</feature>
<evidence type="ECO:0000313" key="16">
    <source>
        <dbReference type="Proteomes" id="UP001057753"/>
    </source>
</evidence>
<organism evidence="15 16">
    <name type="scientific">Salipaludibacillus agaradhaerens</name>
    <name type="common">Bacillus agaradhaerens</name>
    <dbReference type="NCBI Taxonomy" id="76935"/>
    <lineage>
        <taxon>Bacteria</taxon>
        <taxon>Bacillati</taxon>
        <taxon>Bacillota</taxon>
        <taxon>Bacilli</taxon>
        <taxon>Bacillales</taxon>
        <taxon>Bacillaceae</taxon>
    </lineage>
</organism>
<keyword evidence="6" id="KW-0662">Pyridine nucleotide biosynthesis</keyword>
<evidence type="ECO:0000256" key="7">
    <source>
        <dbReference type="ARBA" id="ARBA00022676"/>
    </source>
</evidence>
<dbReference type="Gene3D" id="3.90.1170.20">
    <property type="entry name" value="Quinolinate phosphoribosyl transferase, N-terminal domain"/>
    <property type="match status" value="1"/>
</dbReference>
<protein>
    <recommendedName>
        <fullName evidence="11">Probable nicotinate-nucleotide pyrophosphorylase [carboxylating]</fullName>
        <ecNumber evidence="5">2.4.2.19</ecNumber>
    </recommendedName>
    <alternativeName>
        <fullName evidence="9">Quinolinate phosphoribosyltransferase [decarboxylating]</fullName>
    </alternativeName>
</protein>
<dbReference type="InterPro" id="IPR022412">
    <property type="entry name" value="Quinolinate_PRibosylTrfase_N"/>
</dbReference>
<dbReference type="AlphaFoldDB" id="A0A9Q4B2Q0"/>
<dbReference type="InterPro" id="IPR027277">
    <property type="entry name" value="NadC/ModD"/>
</dbReference>
<accession>A0A9Q4B2Q0</accession>
<evidence type="ECO:0000256" key="4">
    <source>
        <dbReference type="ARBA" id="ARBA00011218"/>
    </source>
</evidence>
<evidence type="ECO:0000256" key="1">
    <source>
        <dbReference type="ARBA" id="ARBA00003237"/>
    </source>
</evidence>
<dbReference type="Gene3D" id="3.20.20.70">
    <property type="entry name" value="Aldolase class I"/>
    <property type="match status" value="1"/>
</dbReference>
<dbReference type="EMBL" id="JABXYM010000001">
    <property type="protein sequence ID" value="MCR6097040.1"/>
    <property type="molecule type" value="Genomic_DNA"/>
</dbReference>
<evidence type="ECO:0000313" key="15">
    <source>
        <dbReference type="EMBL" id="MCR6097040.1"/>
    </source>
</evidence>
<evidence type="ECO:0000256" key="9">
    <source>
        <dbReference type="ARBA" id="ARBA00033102"/>
    </source>
</evidence>
<evidence type="ECO:0000256" key="10">
    <source>
        <dbReference type="ARBA" id="ARBA00047445"/>
    </source>
</evidence>
<dbReference type="FunFam" id="3.90.1170.20:FF:000001">
    <property type="entry name" value="Nicotinate-nucleotide diphosphorylase (Carboxylating)"/>
    <property type="match status" value="1"/>
</dbReference>
<dbReference type="InterPro" id="IPR004393">
    <property type="entry name" value="NadC"/>
</dbReference>
<comment type="similarity">
    <text evidence="3 12">Belongs to the NadC/ModD family.</text>
</comment>
<name>A0A9Q4B2Q0_SALAG</name>
<dbReference type="GO" id="GO:0005737">
    <property type="term" value="C:cytoplasm"/>
    <property type="evidence" value="ECO:0007669"/>
    <property type="project" value="TreeGrafter"/>
</dbReference>
<feature type="domain" description="Quinolinate phosphoribosyl transferase N-terminal" evidence="14">
    <location>
        <begin position="22"/>
        <end position="107"/>
    </location>
</feature>
<evidence type="ECO:0000259" key="13">
    <source>
        <dbReference type="Pfam" id="PF01729"/>
    </source>
</evidence>
<dbReference type="EC" id="2.4.2.19" evidence="5"/>
<dbReference type="FunFam" id="3.20.20.70:FF:000030">
    <property type="entry name" value="Nicotinate-nucleotide pyrophosphorylase, carboxylating"/>
    <property type="match status" value="1"/>
</dbReference>
<dbReference type="GO" id="GO:0009435">
    <property type="term" value="P:NAD+ biosynthetic process"/>
    <property type="evidence" value="ECO:0007669"/>
    <property type="project" value="InterPro"/>
</dbReference>
<dbReference type="CDD" id="cd01572">
    <property type="entry name" value="QPRTase"/>
    <property type="match status" value="1"/>
</dbReference>
<dbReference type="PANTHER" id="PTHR32179:SF3">
    <property type="entry name" value="NICOTINATE-NUCLEOTIDE PYROPHOSPHORYLASE [CARBOXYLATING]"/>
    <property type="match status" value="1"/>
</dbReference>
<dbReference type="InterPro" id="IPR037128">
    <property type="entry name" value="Quinolinate_PRibosylTase_N_sf"/>
</dbReference>
<dbReference type="Proteomes" id="UP001057753">
    <property type="component" value="Unassembled WGS sequence"/>
</dbReference>
<dbReference type="PIRSF" id="PIRSF006250">
    <property type="entry name" value="NadC_ModD"/>
    <property type="match status" value="1"/>
</dbReference>
<dbReference type="InterPro" id="IPR013785">
    <property type="entry name" value="Aldolase_TIM"/>
</dbReference>
<dbReference type="SUPFAM" id="SSF54675">
    <property type="entry name" value="Nicotinate/Quinolinate PRTase N-terminal domain-like"/>
    <property type="match status" value="1"/>
</dbReference>
<evidence type="ECO:0000259" key="14">
    <source>
        <dbReference type="Pfam" id="PF02749"/>
    </source>
</evidence>